<evidence type="ECO:0000313" key="2">
    <source>
        <dbReference type="Proteomes" id="UP001143548"/>
    </source>
</evidence>
<dbReference type="AlphaFoldDB" id="A0A9W5Z3A2"/>
<protein>
    <submittedName>
        <fullName evidence="1">Uncharacterized protein</fullName>
    </submittedName>
</protein>
<sequence length="165" mass="18216">MIFKPGETVGDRYHARKDLESYYDTRMVPVESVNLYGRSELTQLSNTRRLRAARLLEAYGNDNANLPKGSQNCHDWTVGALGVLEEANLTPKGTEEYWACQIGKGPISIGRQLVEDGKPWVLKSIVEPAQKSPADATFGKTEESKPIGRLNLEDFAHLLGGAKKG</sequence>
<evidence type="ECO:0000313" key="1">
    <source>
        <dbReference type="EMBL" id="GKZ27893.1"/>
    </source>
</evidence>
<gene>
    <name evidence="1" type="ORF">AbraCBS73388_006440</name>
</gene>
<accession>A0A9W5Z3A2</accession>
<name>A0A9W5Z3A2_9EURO</name>
<proteinExistence type="predicted"/>
<comment type="caution">
    <text evidence="1">The sequence shown here is derived from an EMBL/GenBank/DDBJ whole genome shotgun (WGS) entry which is preliminary data.</text>
</comment>
<dbReference type="Proteomes" id="UP001143548">
    <property type="component" value="Unassembled WGS sequence"/>
</dbReference>
<dbReference type="EMBL" id="BROQ01000323">
    <property type="protein sequence ID" value="GKZ27893.1"/>
    <property type="molecule type" value="Genomic_DNA"/>
</dbReference>
<reference evidence="1" key="1">
    <citation type="submission" date="2022-07" db="EMBL/GenBank/DDBJ databases">
        <title>Taxonomy of Aspergillus series Nigri: significant species reduction supported by multi-species coalescent approaches.</title>
        <authorList>
            <person name="Bian C."/>
            <person name="Kusuya Y."/>
            <person name="Sklenar F."/>
            <person name="D'hooge E."/>
            <person name="Yaguchi T."/>
            <person name="Takahashi H."/>
            <person name="Hubka V."/>
        </authorList>
    </citation>
    <scope>NUCLEOTIDE SEQUENCE</scope>
    <source>
        <strain evidence="1">CBS 733.88</strain>
    </source>
</reference>
<organism evidence="1 2">
    <name type="scientific">Aspergillus brasiliensis</name>
    <dbReference type="NCBI Taxonomy" id="319629"/>
    <lineage>
        <taxon>Eukaryota</taxon>
        <taxon>Fungi</taxon>
        <taxon>Dikarya</taxon>
        <taxon>Ascomycota</taxon>
        <taxon>Pezizomycotina</taxon>
        <taxon>Eurotiomycetes</taxon>
        <taxon>Eurotiomycetidae</taxon>
        <taxon>Eurotiales</taxon>
        <taxon>Aspergillaceae</taxon>
        <taxon>Aspergillus</taxon>
        <taxon>Aspergillus subgen. Circumdati</taxon>
    </lineage>
</organism>